<keyword evidence="2" id="KW-1185">Reference proteome</keyword>
<dbReference type="Proteomes" id="UP001219934">
    <property type="component" value="Unassembled WGS sequence"/>
</dbReference>
<evidence type="ECO:0000313" key="1">
    <source>
        <dbReference type="EMBL" id="KAJ4923022.1"/>
    </source>
</evidence>
<comment type="caution">
    <text evidence="1">The sequence shown here is derived from an EMBL/GenBank/DDBJ whole genome shotgun (WGS) entry which is preliminary data.</text>
</comment>
<dbReference type="AlphaFoldDB" id="A0AAD6F6X7"/>
<gene>
    <name evidence="1" type="ORF">JOQ06_015372</name>
</gene>
<dbReference type="EMBL" id="JAPTMU010000047">
    <property type="protein sequence ID" value="KAJ4923022.1"/>
    <property type="molecule type" value="Genomic_DNA"/>
</dbReference>
<protein>
    <submittedName>
        <fullName evidence="1">Uncharacterized protein</fullName>
    </submittedName>
</protein>
<accession>A0AAD6F6X7</accession>
<organism evidence="1 2">
    <name type="scientific">Pogonophryne albipinna</name>
    <dbReference type="NCBI Taxonomy" id="1090488"/>
    <lineage>
        <taxon>Eukaryota</taxon>
        <taxon>Metazoa</taxon>
        <taxon>Chordata</taxon>
        <taxon>Craniata</taxon>
        <taxon>Vertebrata</taxon>
        <taxon>Euteleostomi</taxon>
        <taxon>Actinopterygii</taxon>
        <taxon>Neopterygii</taxon>
        <taxon>Teleostei</taxon>
        <taxon>Neoteleostei</taxon>
        <taxon>Acanthomorphata</taxon>
        <taxon>Eupercaria</taxon>
        <taxon>Perciformes</taxon>
        <taxon>Notothenioidei</taxon>
        <taxon>Pogonophryne</taxon>
    </lineage>
</organism>
<evidence type="ECO:0000313" key="2">
    <source>
        <dbReference type="Proteomes" id="UP001219934"/>
    </source>
</evidence>
<reference evidence="1" key="1">
    <citation type="submission" date="2022-11" db="EMBL/GenBank/DDBJ databases">
        <title>Chromosome-level genome of Pogonophryne albipinna.</title>
        <authorList>
            <person name="Jo E."/>
        </authorList>
    </citation>
    <scope>NUCLEOTIDE SEQUENCE</scope>
    <source>
        <strain evidence="1">SGF0006</strain>
        <tissue evidence="1">Muscle</tissue>
    </source>
</reference>
<sequence>MLITSSIRCLQSEANAGIAVGSEQVLRLYDRECLLSLQRRAAPEPGLLDYVPDELLKRPQKRGRRGGIKHRLRRRCNTPPLPSIVFSNVRSLRNQVEELRLNTRILNEYPASPQRSANR</sequence>
<name>A0AAD6F6X7_9TELE</name>
<proteinExistence type="predicted"/>